<dbReference type="InterPro" id="IPR026444">
    <property type="entry name" value="Secre_tail"/>
</dbReference>
<dbReference type="AlphaFoldDB" id="A0AAU8FKJ5"/>
<dbReference type="Pfam" id="PF18962">
    <property type="entry name" value="Por_Secre_tail"/>
    <property type="match status" value="1"/>
</dbReference>
<proteinExistence type="predicted"/>
<name>A0AAU8FKJ5_9BACT</name>
<evidence type="ECO:0000313" key="2">
    <source>
        <dbReference type="EMBL" id="XCH24032.1"/>
    </source>
</evidence>
<reference evidence="2" key="1">
    <citation type="submission" date="2024-06" db="EMBL/GenBank/DDBJ databases">
        <title>Sequencing and assembly of the genome of Dyadobacter sp. strain 676, a symbiont of Cyamopsis tetragonoloba.</title>
        <authorList>
            <person name="Guro P."/>
            <person name="Sazanova A."/>
            <person name="Kuznetsova I."/>
            <person name="Belimov A."/>
            <person name="Safronova V."/>
        </authorList>
    </citation>
    <scope>NUCLEOTIDE SEQUENCE</scope>
    <source>
        <strain evidence="2">676</strain>
    </source>
</reference>
<organism evidence="2">
    <name type="scientific">Dyadobacter sp. 676</name>
    <dbReference type="NCBI Taxonomy" id="3088362"/>
    <lineage>
        <taxon>Bacteria</taxon>
        <taxon>Pseudomonadati</taxon>
        <taxon>Bacteroidota</taxon>
        <taxon>Cytophagia</taxon>
        <taxon>Cytophagales</taxon>
        <taxon>Spirosomataceae</taxon>
        <taxon>Dyadobacter</taxon>
    </lineage>
</organism>
<dbReference type="RefSeq" id="WP_353719355.1">
    <property type="nucleotide sequence ID" value="NZ_CP159289.1"/>
</dbReference>
<feature type="domain" description="Secretion system C-terminal sorting" evidence="1">
    <location>
        <begin position="19"/>
        <end position="95"/>
    </location>
</feature>
<dbReference type="NCBIfam" id="TIGR04183">
    <property type="entry name" value="Por_Secre_tail"/>
    <property type="match status" value="1"/>
</dbReference>
<sequence>MSCNNLPELKPEQALILTIYPNPGRERIWIYVKNDARSPFTLQIFDPEGKTIFEQEVPNGDATNGFRIDPNDFGTGAFHAVLRMDGAVYTQKFMVL</sequence>
<dbReference type="EMBL" id="CP159289">
    <property type="protein sequence ID" value="XCH24032.1"/>
    <property type="molecule type" value="Genomic_DNA"/>
</dbReference>
<evidence type="ECO:0000259" key="1">
    <source>
        <dbReference type="Pfam" id="PF18962"/>
    </source>
</evidence>
<gene>
    <name evidence="2" type="ORF">ABV298_27585</name>
</gene>
<accession>A0AAU8FKJ5</accession>
<protein>
    <submittedName>
        <fullName evidence="2">T9SS type A sorting domain-containing protein</fullName>
    </submittedName>
</protein>